<gene>
    <name evidence="4" type="ORF">OJ997_09735</name>
</gene>
<dbReference type="AlphaFoldDB" id="A0A9X3SEN8"/>
<dbReference type="GO" id="GO:0000160">
    <property type="term" value="P:phosphorelay signal transduction system"/>
    <property type="evidence" value="ECO:0007669"/>
    <property type="project" value="InterPro"/>
</dbReference>
<dbReference type="Proteomes" id="UP001147653">
    <property type="component" value="Unassembled WGS sequence"/>
</dbReference>
<dbReference type="Pfam" id="PF13487">
    <property type="entry name" value="HD_5"/>
    <property type="match status" value="1"/>
</dbReference>
<dbReference type="Pfam" id="PF12728">
    <property type="entry name" value="HTH_17"/>
    <property type="match status" value="1"/>
</dbReference>
<dbReference type="PROSITE" id="PS50110">
    <property type="entry name" value="RESPONSE_REGULATORY"/>
    <property type="match status" value="1"/>
</dbReference>
<dbReference type="GO" id="GO:0003677">
    <property type="term" value="F:DNA binding"/>
    <property type="evidence" value="ECO:0007669"/>
    <property type="project" value="InterPro"/>
</dbReference>
<evidence type="ECO:0000313" key="5">
    <source>
        <dbReference type="Proteomes" id="UP001147653"/>
    </source>
</evidence>
<dbReference type="Gene3D" id="3.40.50.2300">
    <property type="match status" value="1"/>
</dbReference>
<sequence>MDDDAVARRLLVTMMVGEGFTCAAAETLAQARARTVSFDPELILLDVNLAGESGLTLADELRIRAGGPAVLIVSADDDAEVAKRALDAGALGYVTKPFTRTDLTIAVDAALRRRSESQSAILRLRHANEETVRRLSKAVEFRDPETGAHIERMSHYCALLATHFDLEPELIRVASGLHDVGKIATPDSILLKPGPLTVSERAVMETHAQIGYELLEGSGIQLLDQAAVIAWSHHERYDGTGYPRALAGEDIPLSGRIAGVADVFDALTTQRVYRSPLSVDQAVAVLRDERGRHFDPVVVDAFLSDLEAVEAIMTRFGVAATGHTATTSELVSLQVAAASLGITVSRLRRWADSGRVKIVRTAGGHRRFPVTEVRRLASERATPPAVRPLDPPSDPLRGLAHVLEQHGRRLADIAAAALYNGDPEGWFGAAPADQDRTEWLTALARGCRSGDYAEAFRASEVFLQRAYLRGTGLLERLRFIEHLSRLAVQALTKLGASGDEIVGTRRLFAALGEAHLDERE</sequence>
<dbReference type="SMART" id="SM00448">
    <property type="entry name" value="REC"/>
    <property type="match status" value="1"/>
</dbReference>
<keyword evidence="5" id="KW-1185">Reference proteome</keyword>
<name>A0A9X3SEN8_9ACTN</name>
<keyword evidence="1" id="KW-0597">Phosphoprotein</keyword>
<comment type="caution">
    <text evidence="4">The sequence shown here is derived from an EMBL/GenBank/DDBJ whole genome shotgun (WGS) entry which is preliminary data.</text>
</comment>
<evidence type="ECO:0000256" key="1">
    <source>
        <dbReference type="PROSITE-ProRule" id="PRU00169"/>
    </source>
</evidence>
<dbReference type="Pfam" id="PF00072">
    <property type="entry name" value="Response_reg"/>
    <property type="match status" value="1"/>
</dbReference>
<feature type="domain" description="Response regulatory" evidence="2">
    <location>
        <begin position="1"/>
        <end position="111"/>
    </location>
</feature>
<organism evidence="4 5">
    <name type="scientific">Solirubrobacter phytolaccae</name>
    <dbReference type="NCBI Taxonomy" id="1404360"/>
    <lineage>
        <taxon>Bacteria</taxon>
        <taxon>Bacillati</taxon>
        <taxon>Actinomycetota</taxon>
        <taxon>Thermoleophilia</taxon>
        <taxon>Solirubrobacterales</taxon>
        <taxon>Solirubrobacteraceae</taxon>
        <taxon>Solirubrobacter</taxon>
    </lineage>
</organism>
<dbReference type="SMART" id="SM00471">
    <property type="entry name" value="HDc"/>
    <property type="match status" value="1"/>
</dbReference>
<protein>
    <submittedName>
        <fullName evidence="4">Response regulator</fullName>
    </submittedName>
</protein>
<evidence type="ECO:0000259" key="2">
    <source>
        <dbReference type="PROSITE" id="PS50110"/>
    </source>
</evidence>
<proteinExistence type="predicted"/>
<dbReference type="InterPro" id="IPR001789">
    <property type="entry name" value="Sig_transdc_resp-reg_receiver"/>
</dbReference>
<accession>A0A9X3SEN8</accession>
<dbReference type="InterPro" id="IPR041657">
    <property type="entry name" value="HTH_17"/>
</dbReference>
<dbReference type="CDD" id="cd04762">
    <property type="entry name" value="HTH_MerR-trunc"/>
    <property type="match status" value="1"/>
</dbReference>
<dbReference type="InterPro" id="IPR003607">
    <property type="entry name" value="HD/PDEase_dom"/>
</dbReference>
<evidence type="ECO:0000259" key="3">
    <source>
        <dbReference type="PROSITE" id="PS51832"/>
    </source>
</evidence>
<dbReference type="CDD" id="cd00156">
    <property type="entry name" value="REC"/>
    <property type="match status" value="1"/>
</dbReference>
<feature type="domain" description="HD-GYP" evidence="3">
    <location>
        <begin position="124"/>
        <end position="318"/>
    </location>
</feature>
<dbReference type="CDD" id="cd00077">
    <property type="entry name" value="HDc"/>
    <property type="match status" value="1"/>
</dbReference>
<dbReference type="RefSeq" id="WP_270024887.1">
    <property type="nucleotide sequence ID" value="NZ_JAPDDP010000014.1"/>
</dbReference>
<dbReference type="EMBL" id="JAPDDP010000014">
    <property type="protein sequence ID" value="MDA0180572.1"/>
    <property type="molecule type" value="Genomic_DNA"/>
</dbReference>
<evidence type="ECO:0000313" key="4">
    <source>
        <dbReference type="EMBL" id="MDA0180572.1"/>
    </source>
</evidence>
<dbReference type="InterPro" id="IPR011006">
    <property type="entry name" value="CheY-like_superfamily"/>
</dbReference>
<dbReference type="SUPFAM" id="SSF46955">
    <property type="entry name" value="Putative DNA-binding domain"/>
    <property type="match status" value="1"/>
</dbReference>
<dbReference type="InterPro" id="IPR037522">
    <property type="entry name" value="HD_GYP_dom"/>
</dbReference>
<dbReference type="GO" id="GO:0006355">
    <property type="term" value="P:regulation of DNA-templated transcription"/>
    <property type="evidence" value="ECO:0007669"/>
    <property type="project" value="InterPro"/>
</dbReference>
<dbReference type="PANTHER" id="PTHR45228">
    <property type="entry name" value="CYCLIC DI-GMP PHOSPHODIESTERASE TM_0186-RELATED"/>
    <property type="match status" value="1"/>
</dbReference>
<dbReference type="InterPro" id="IPR052020">
    <property type="entry name" value="Cyclic_di-GMP/3'3'-cGAMP_PDE"/>
</dbReference>
<dbReference type="SUPFAM" id="SSF109604">
    <property type="entry name" value="HD-domain/PDEase-like"/>
    <property type="match status" value="1"/>
</dbReference>
<dbReference type="PROSITE" id="PS51832">
    <property type="entry name" value="HD_GYP"/>
    <property type="match status" value="1"/>
</dbReference>
<dbReference type="InterPro" id="IPR009061">
    <property type="entry name" value="DNA-bd_dom_put_sf"/>
</dbReference>
<dbReference type="Gene3D" id="1.10.1660.10">
    <property type="match status" value="1"/>
</dbReference>
<feature type="modified residue" description="4-aspartylphosphate" evidence="1">
    <location>
        <position position="46"/>
    </location>
</feature>
<reference evidence="4" key="1">
    <citation type="submission" date="2022-10" db="EMBL/GenBank/DDBJ databases">
        <title>The WGS of Solirubrobacter phytolaccae KCTC 29190.</title>
        <authorList>
            <person name="Jiang Z."/>
        </authorList>
    </citation>
    <scope>NUCLEOTIDE SEQUENCE</scope>
    <source>
        <strain evidence="4">KCTC 29190</strain>
    </source>
</reference>
<dbReference type="SUPFAM" id="SSF52172">
    <property type="entry name" value="CheY-like"/>
    <property type="match status" value="1"/>
</dbReference>
<dbReference type="Gene3D" id="1.10.3210.10">
    <property type="entry name" value="Hypothetical protein af1432"/>
    <property type="match status" value="1"/>
</dbReference>
<dbReference type="PANTHER" id="PTHR45228:SF1">
    <property type="entry name" value="CYCLIC DI-GMP PHOSPHODIESTERASE TM_0186"/>
    <property type="match status" value="1"/>
</dbReference>